<dbReference type="AlphaFoldDB" id="A0A366XUD8"/>
<dbReference type="GO" id="GO:0006596">
    <property type="term" value="P:polyamine biosynthetic process"/>
    <property type="evidence" value="ECO:0007669"/>
    <property type="project" value="InterPro"/>
</dbReference>
<dbReference type="InterPro" id="IPR000183">
    <property type="entry name" value="Orn/DAP/Arg_de-COase"/>
</dbReference>
<dbReference type="EMBL" id="QOCW01000016">
    <property type="protein sequence ID" value="RBW68765.1"/>
    <property type="molecule type" value="Genomic_DNA"/>
</dbReference>
<organism evidence="5 6">
    <name type="scientific">Bacillus taeanensis</name>
    <dbReference type="NCBI Taxonomy" id="273032"/>
    <lineage>
        <taxon>Bacteria</taxon>
        <taxon>Bacillati</taxon>
        <taxon>Bacillota</taxon>
        <taxon>Bacilli</taxon>
        <taxon>Bacillales</taxon>
        <taxon>Bacillaceae</taxon>
        <taxon>Bacillus</taxon>
    </lineage>
</organism>
<reference evidence="5 6" key="1">
    <citation type="submission" date="2018-07" db="EMBL/GenBank/DDBJ databases">
        <title>Lottiidibacillus patelloidae gen. nov., sp. nov., isolated from the intestinal tract of a marine limpet and the reclassification of B. taeanensis BH030017T, B. algicola KMM 3737T and B. hwajinpoensis SW-72T as genus Lottiidibacillus.</title>
        <authorList>
            <person name="Liu R."/>
            <person name="Huang Z."/>
        </authorList>
    </citation>
    <scope>NUCLEOTIDE SEQUENCE [LARGE SCALE GENOMIC DNA]</scope>
    <source>
        <strain evidence="5 6">BH030017</strain>
    </source>
</reference>
<dbReference type="GO" id="GO:0008836">
    <property type="term" value="F:diaminopimelate decarboxylase activity"/>
    <property type="evidence" value="ECO:0007669"/>
    <property type="project" value="TreeGrafter"/>
</dbReference>
<dbReference type="Proteomes" id="UP000253314">
    <property type="component" value="Unassembled WGS sequence"/>
</dbReference>
<dbReference type="Gene3D" id="3.20.20.10">
    <property type="entry name" value="Alanine racemase"/>
    <property type="match status" value="1"/>
</dbReference>
<evidence type="ECO:0000256" key="2">
    <source>
        <dbReference type="ARBA" id="ARBA00022898"/>
    </source>
</evidence>
<evidence type="ECO:0000313" key="5">
    <source>
        <dbReference type="EMBL" id="RBW68765.1"/>
    </source>
</evidence>
<evidence type="ECO:0000256" key="1">
    <source>
        <dbReference type="ARBA" id="ARBA00001933"/>
    </source>
</evidence>
<keyword evidence="2 3" id="KW-0663">Pyridoxal phosphate</keyword>
<feature type="active site" description="Proton donor" evidence="3">
    <location>
        <position position="352"/>
    </location>
</feature>
<dbReference type="SUPFAM" id="SSF51419">
    <property type="entry name" value="PLP-binding barrel"/>
    <property type="match status" value="1"/>
</dbReference>
<dbReference type="Gene3D" id="2.40.37.10">
    <property type="entry name" value="Lyase, Ornithine Decarboxylase, Chain A, domain 1"/>
    <property type="match status" value="1"/>
</dbReference>
<dbReference type="GO" id="GO:0009089">
    <property type="term" value="P:lysine biosynthetic process via diaminopimelate"/>
    <property type="evidence" value="ECO:0007669"/>
    <property type="project" value="TreeGrafter"/>
</dbReference>
<dbReference type="InterPro" id="IPR029066">
    <property type="entry name" value="PLP-binding_barrel"/>
</dbReference>
<dbReference type="PANTHER" id="PTHR43727">
    <property type="entry name" value="DIAMINOPIMELATE DECARBOXYLASE"/>
    <property type="match status" value="1"/>
</dbReference>
<comment type="caution">
    <text evidence="5">The sequence shown here is derived from an EMBL/GenBank/DDBJ whole genome shotgun (WGS) entry which is preliminary data.</text>
</comment>
<accession>A0A366XUD8</accession>
<dbReference type="InterPro" id="IPR009006">
    <property type="entry name" value="Ala_racemase/Decarboxylase_C"/>
</dbReference>
<dbReference type="Pfam" id="PF02784">
    <property type="entry name" value="Orn_Arg_deC_N"/>
    <property type="match status" value="1"/>
</dbReference>
<dbReference type="InterPro" id="IPR002433">
    <property type="entry name" value="Orn_de-COase"/>
</dbReference>
<name>A0A366XUD8_9BACI</name>
<feature type="modified residue" description="N6-(pyridoxal phosphate)lysine" evidence="3">
    <location>
        <position position="58"/>
    </location>
</feature>
<dbReference type="InterPro" id="IPR022644">
    <property type="entry name" value="De-COase2_N"/>
</dbReference>
<dbReference type="PANTHER" id="PTHR43727:SF2">
    <property type="entry name" value="GROUP IV DECARBOXYLASE"/>
    <property type="match status" value="1"/>
</dbReference>
<dbReference type="OrthoDB" id="9802241at2"/>
<dbReference type="PRINTS" id="PR01182">
    <property type="entry name" value="ORNDCRBXLASE"/>
</dbReference>
<evidence type="ECO:0000256" key="3">
    <source>
        <dbReference type="PIRSR" id="PIRSR600183-50"/>
    </source>
</evidence>
<keyword evidence="6" id="KW-1185">Reference proteome</keyword>
<comment type="cofactor">
    <cofactor evidence="1 3">
        <name>pyridoxal 5'-phosphate</name>
        <dbReference type="ChEBI" id="CHEBI:597326"/>
    </cofactor>
</comment>
<gene>
    <name evidence="5" type="ORF">DS031_14560</name>
</gene>
<dbReference type="SUPFAM" id="SSF50621">
    <property type="entry name" value="Alanine racemase C-terminal domain-like"/>
    <property type="match status" value="1"/>
</dbReference>
<dbReference type="RefSeq" id="WP_113806807.1">
    <property type="nucleotide sequence ID" value="NZ_QOCW01000016.1"/>
</dbReference>
<feature type="domain" description="Orn/DAP/Arg decarboxylase 2 N-terminal" evidence="4">
    <location>
        <begin position="35"/>
        <end position="281"/>
    </location>
</feature>
<evidence type="ECO:0000313" key="6">
    <source>
        <dbReference type="Proteomes" id="UP000253314"/>
    </source>
</evidence>
<dbReference type="CDD" id="cd06843">
    <property type="entry name" value="PLPDE_III_PvsE_like"/>
    <property type="match status" value="1"/>
</dbReference>
<dbReference type="PRINTS" id="PR01179">
    <property type="entry name" value="ODADCRBXLASE"/>
</dbReference>
<proteinExistence type="predicted"/>
<protein>
    <submittedName>
        <fullName evidence="5">Siderophore biosynthesis PLP-dependent protein</fullName>
    </submittedName>
</protein>
<sequence length="401" mass="45633">MTEAVLKKVSIEDTILSLKEDRDEPFCAYLYNLNTLHTHVSRMIASLPSNCQLYYAVKANSNIRILEELAPVVKGFEAASIGEIEKVRSVNNTIPILFGGPAKKDSEIAGAINYGVQFIHVESVHELRRVNEIACQHGVMIRILLRVNLRHSVPNARLKMTGVPTQFGIDEKEIPVVIKLCQELTNVSLKGFHFHGMSNNLDAKEHVMYVSHCMNKAEAWEKEFNLSLSYINAGGGIGVNYDYVEKQFDWDDFIARLHELLNNPNHVKWNVVFECGRYITASCGYYAAEIVDMKQNHGKHFVILRGGSHHFRLPAAWKHNHPFTVVPVEKWRYPFERTELENTSITVAGELCTPNDVLARDVVVPKVRIGDILLFHYTGAYGWDISHQQFLSHPNPEHFFL</sequence>
<evidence type="ECO:0000259" key="4">
    <source>
        <dbReference type="Pfam" id="PF02784"/>
    </source>
</evidence>